<comment type="caution">
    <text evidence="1">The sequence shown here is derived from an EMBL/GenBank/DDBJ whole genome shotgun (WGS) entry which is preliminary data.</text>
</comment>
<keyword evidence="1" id="KW-0808">Transferase</keyword>
<protein>
    <submittedName>
        <fullName evidence="1">Glycosyltransferase family 2 protein</fullName>
        <ecNumber evidence="1">2.4.-.-</ecNumber>
    </submittedName>
</protein>
<dbReference type="Proteomes" id="UP001607157">
    <property type="component" value="Unassembled WGS sequence"/>
</dbReference>
<dbReference type="GO" id="GO:0016757">
    <property type="term" value="F:glycosyltransferase activity"/>
    <property type="evidence" value="ECO:0007669"/>
    <property type="project" value="UniProtKB-KW"/>
</dbReference>
<evidence type="ECO:0000313" key="2">
    <source>
        <dbReference type="Proteomes" id="UP001607157"/>
    </source>
</evidence>
<name>A0ABW7I2S6_9RHOB</name>
<proteinExistence type="predicted"/>
<dbReference type="EMBL" id="JBIHMM010000001">
    <property type="protein sequence ID" value="MFH0252467.1"/>
    <property type="molecule type" value="Genomic_DNA"/>
</dbReference>
<dbReference type="EC" id="2.4.-.-" evidence="1"/>
<organism evidence="1 2">
    <name type="scientific">Roseovarius aquimarinus</name>
    <dbReference type="NCBI Taxonomy" id="1229156"/>
    <lineage>
        <taxon>Bacteria</taxon>
        <taxon>Pseudomonadati</taxon>
        <taxon>Pseudomonadota</taxon>
        <taxon>Alphaproteobacteria</taxon>
        <taxon>Rhodobacterales</taxon>
        <taxon>Roseobacteraceae</taxon>
        <taxon>Roseovarius</taxon>
    </lineage>
</organism>
<dbReference type="Pfam" id="PF13704">
    <property type="entry name" value="Glyco_tranf_2_4"/>
    <property type="match status" value="1"/>
</dbReference>
<dbReference type="RefSeq" id="WP_377169567.1">
    <property type="nucleotide sequence ID" value="NZ_JBHTJC010000001.1"/>
</dbReference>
<sequence>MGRDITWGLVATIKAPAREILDFAAHHLELGAHRLHIYLDEDRPEARRVLRSDPRCTVTVTNDDYWSRRRQRPEKHQARQTANATRAYRRNPGVDWLGHIDVDEFLMPGGTPLAAQLAALPQDARTARIRPIEALAEPDGGAPRWFKACHPRQSPRNAQTERVYPTYGALLNGGFLSHVTGKIFVRTGMEDISLRIHNAFDAGGRIPNDHDLGQTHLCHMHAPSWETWQRNYRYRLAAGSYRPELQGAASVPTTMNALFTAIEADGGEAALRRFYEEVCTASPELLSRLDAHGLLHRIDLDPGAARARIFPGAA</sequence>
<accession>A0ABW7I2S6</accession>
<keyword evidence="1" id="KW-0328">Glycosyltransferase</keyword>
<keyword evidence="2" id="KW-1185">Reference proteome</keyword>
<gene>
    <name evidence="1" type="ORF">ACGRVM_01055</name>
</gene>
<evidence type="ECO:0000313" key="1">
    <source>
        <dbReference type="EMBL" id="MFH0252467.1"/>
    </source>
</evidence>
<reference evidence="1 2" key="1">
    <citation type="submission" date="2024-10" db="EMBL/GenBank/DDBJ databases">
        <authorList>
            <person name="Yang X.-N."/>
        </authorList>
    </citation>
    <scope>NUCLEOTIDE SEQUENCE [LARGE SCALE GENOMIC DNA]</scope>
    <source>
        <strain evidence="1 2">CAU 1059</strain>
    </source>
</reference>